<dbReference type="AlphaFoldDB" id="A0AAV9RHB5"/>
<sequence length="100" mass="10975">MLSLDCDDGPDPMKYSEPYGFVSTAPGSASSLRCFCFLPASVSPTAVGQLSVQSEPRVQRDTPTLLFTPSRFQPWIVLEKLDLKVLFNPSDLLEPVKPSL</sequence>
<comment type="caution">
    <text evidence="1">The sequence shown here is derived from an EMBL/GenBank/DDBJ whole genome shotgun (WGS) entry which is preliminary data.</text>
</comment>
<evidence type="ECO:0000313" key="1">
    <source>
        <dbReference type="EMBL" id="KAK5608360.1"/>
    </source>
</evidence>
<organism evidence="1 2">
    <name type="scientific">Crenichthys baileyi</name>
    <name type="common">White River springfish</name>
    <dbReference type="NCBI Taxonomy" id="28760"/>
    <lineage>
        <taxon>Eukaryota</taxon>
        <taxon>Metazoa</taxon>
        <taxon>Chordata</taxon>
        <taxon>Craniata</taxon>
        <taxon>Vertebrata</taxon>
        <taxon>Euteleostomi</taxon>
        <taxon>Actinopterygii</taxon>
        <taxon>Neopterygii</taxon>
        <taxon>Teleostei</taxon>
        <taxon>Neoteleostei</taxon>
        <taxon>Acanthomorphata</taxon>
        <taxon>Ovalentaria</taxon>
        <taxon>Atherinomorphae</taxon>
        <taxon>Cyprinodontiformes</taxon>
        <taxon>Goodeidae</taxon>
        <taxon>Crenichthys</taxon>
    </lineage>
</organism>
<keyword evidence="2" id="KW-1185">Reference proteome</keyword>
<dbReference type="EMBL" id="JAHHUM010001820">
    <property type="protein sequence ID" value="KAK5608360.1"/>
    <property type="molecule type" value="Genomic_DNA"/>
</dbReference>
<accession>A0AAV9RHB5</accession>
<dbReference type="Proteomes" id="UP001311232">
    <property type="component" value="Unassembled WGS sequence"/>
</dbReference>
<gene>
    <name evidence="1" type="ORF">CRENBAI_026881</name>
</gene>
<name>A0AAV9RHB5_9TELE</name>
<proteinExistence type="predicted"/>
<evidence type="ECO:0000313" key="2">
    <source>
        <dbReference type="Proteomes" id="UP001311232"/>
    </source>
</evidence>
<protein>
    <submittedName>
        <fullName evidence="1">Uncharacterized protein</fullName>
    </submittedName>
</protein>
<reference evidence="1 2" key="1">
    <citation type="submission" date="2021-06" db="EMBL/GenBank/DDBJ databases">
        <authorList>
            <person name="Palmer J.M."/>
        </authorList>
    </citation>
    <scope>NUCLEOTIDE SEQUENCE [LARGE SCALE GENOMIC DNA]</scope>
    <source>
        <strain evidence="1 2">MEX-2019</strain>
        <tissue evidence="1">Muscle</tissue>
    </source>
</reference>